<keyword evidence="2" id="KW-1185">Reference proteome</keyword>
<sequence>MLQHLRILIWCAHILKKLLPNSEAQPYPITLTKKGFHFIDTFSIITRINKVFLCKFAVSFVKENNYTYLYLYVQKQNMWRITPCQ</sequence>
<protein>
    <submittedName>
        <fullName evidence="1">Uncharacterized protein</fullName>
    </submittedName>
</protein>
<comment type="caution">
    <text evidence="1">The sequence shown here is derived from an EMBL/GenBank/DDBJ whole genome shotgun (WGS) entry which is preliminary data.</text>
</comment>
<reference evidence="1 2" key="1">
    <citation type="submission" date="2020-07" db="EMBL/GenBank/DDBJ databases">
        <title>Genomic Encyclopedia of Type Strains, Phase IV (KMG-IV): sequencing the most valuable type-strain genomes for metagenomic binning, comparative biology and taxonomic classification.</title>
        <authorList>
            <person name="Goeker M."/>
        </authorList>
    </citation>
    <scope>NUCLEOTIDE SEQUENCE [LARGE SCALE GENOMIC DNA]</scope>
    <source>
        <strain evidence="1 2">DSM 23697</strain>
    </source>
</reference>
<organism evidence="1 2">
    <name type="scientific">Macellibacteroides fermentans</name>
    <dbReference type="NCBI Taxonomy" id="879969"/>
    <lineage>
        <taxon>Bacteria</taxon>
        <taxon>Pseudomonadati</taxon>
        <taxon>Bacteroidota</taxon>
        <taxon>Bacteroidia</taxon>
        <taxon>Bacteroidales</taxon>
        <taxon>Porphyromonadaceae</taxon>
        <taxon>Macellibacteroides</taxon>
    </lineage>
</organism>
<dbReference type="AlphaFoldDB" id="A0A8E1ZUF6"/>
<proteinExistence type="predicted"/>
<dbReference type="Proteomes" id="UP000574332">
    <property type="component" value="Unassembled WGS sequence"/>
</dbReference>
<evidence type="ECO:0000313" key="1">
    <source>
        <dbReference type="EMBL" id="NYI48015.1"/>
    </source>
</evidence>
<dbReference type="EMBL" id="JACCCY010000001">
    <property type="protein sequence ID" value="NYI48015.1"/>
    <property type="molecule type" value="Genomic_DNA"/>
</dbReference>
<accession>A0A8E1ZUF6</accession>
<name>A0A8E1ZUF6_9PORP</name>
<evidence type="ECO:0000313" key="2">
    <source>
        <dbReference type="Proteomes" id="UP000574332"/>
    </source>
</evidence>
<gene>
    <name evidence="1" type="ORF">F5613_000060</name>
</gene>